<dbReference type="PRINTS" id="PR00105">
    <property type="entry name" value="C5METTRFRASE"/>
</dbReference>
<proteinExistence type="inferred from homology"/>
<reference evidence="9 10" key="1">
    <citation type="submission" date="2020-08" db="EMBL/GenBank/DDBJ databases">
        <title>Genomic Encyclopedia of Type Strains, Phase IV (KMG-IV): sequencing the most valuable type-strain genomes for metagenomic binning, comparative biology and taxonomic classification.</title>
        <authorList>
            <person name="Goeker M."/>
        </authorList>
    </citation>
    <scope>NUCLEOTIDE SEQUENCE [LARGE SCALE GENOMIC DNA]</scope>
    <source>
        <strain evidence="9 10">DSM 102044</strain>
    </source>
</reference>
<comment type="similarity">
    <text evidence="7 8">Belongs to the class I-like SAM-binding methyltransferase superfamily. C5-methyltransferase family.</text>
</comment>
<dbReference type="InterPro" id="IPR029063">
    <property type="entry name" value="SAM-dependent_MTases_sf"/>
</dbReference>
<dbReference type="Pfam" id="PF00145">
    <property type="entry name" value="DNA_methylase"/>
    <property type="match status" value="2"/>
</dbReference>
<dbReference type="GO" id="GO:0003886">
    <property type="term" value="F:DNA (cytosine-5-)-methyltransferase activity"/>
    <property type="evidence" value="ECO:0007669"/>
    <property type="project" value="UniProtKB-EC"/>
</dbReference>
<feature type="active site" evidence="7">
    <location>
        <position position="75"/>
    </location>
</feature>
<keyword evidence="4 7" id="KW-0949">S-adenosyl-L-methionine</keyword>
<evidence type="ECO:0000256" key="7">
    <source>
        <dbReference type="PROSITE-ProRule" id="PRU01016"/>
    </source>
</evidence>
<dbReference type="PANTHER" id="PTHR10629:SF52">
    <property type="entry name" value="DNA (CYTOSINE-5)-METHYLTRANSFERASE 1"/>
    <property type="match status" value="1"/>
</dbReference>
<dbReference type="InterPro" id="IPR001525">
    <property type="entry name" value="C5_MeTfrase"/>
</dbReference>
<evidence type="ECO:0000256" key="4">
    <source>
        <dbReference type="ARBA" id="ARBA00022691"/>
    </source>
</evidence>
<dbReference type="SUPFAM" id="SSF53335">
    <property type="entry name" value="S-adenosyl-L-methionine-dependent methyltransferases"/>
    <property type="match status" value="1"/>
</dbReference>
<evidence type="ECO:0000256" key="1">
    <source>
        <dbReference type="ARBA" id="ARBA00011975"/>
    </source>
</evidence>
<evidence type="ECO:0000256" key="5">
    <source>
        <dbReference type="ARBA" id="ARBA00022747"/>
    </source>
</evidence>
<dbReference type="InterPro" id="IPR050390">
    <property type="entry name" value="C5-Methyltransferase"/>
</dbReference>
<dbReference type="Gene3D" id="3.40.50.150">
    <property type="entry name" value="Vaccinia Virus protein VP39"/>
    <property type="match status" value="1"/>
</dbReference>
<dbReference type="GO" id="GO:0032259">
    <property type="term" value="P:methylation"/>
    <property type="evidence" value="ECO:0007669"/>
    <property type="project" value="UniProtKB-KW"/>
</dbReference>
<dbReference type="EMBL" id="JACIJO010000003">
    <property type="protein sequence ID" value="MBB6328265.1"/>
    <property type="molecule type" value="Genomic_DNA"/>
</dbReference>
<evidence type="ECO:0000256" key="6">
    <source>
        <dbReference type="ARBA" id="ARBA00047422"/>
    </source>
</evidence>
<gene>
    <name evidence="9" type="ORF">FHS59_003908</name>
</gene>
<dbReference type="GO" id="GO:0003677">
    <property type="term" value="F:DNA binding"/>
    <property type="evidence" value="ECO:0007669"/>
    <property type="project" value="TreeGrafter"/>
</dbReference>
<dbReference type="Gene3D" id="3.90.120.10">
    <property type="entry name" value="DNA Methylase, subunit A, domain 2"/>
    <property type="match status" value="1"/>
</dbReference>
<dbReference type="RefSeq" id="WP_221444540.1">
    <property type="nucleotide sequence ID" value="NZ_JACIJO010000003.1"/>
</dbReference>
<name>A0A841N0Q3_9BACT</name>
<keyword evidence="5" id="KW-0680">Restriction system</keyword>
<evidence type="ECO:0000313" key="9">
    <source>
        <dbReference type="EMBL" id="MBB6328265.1"/>
    </source>
</evidence>
<keyword evidence="10" id="KW-1185">Reference proteome</keyword>
<dbReference type="Proteomes" id="UP000588604">
    <property type="component" value="Unassembled WGS sequence"/>
</dbReference>
<comment type="caution">
    <text evidence="9">The sequence shown here is derived from an EMBL/GenBank/DDBJ whole genome shotgun (WGS) entry which is preliminary data.</text>
</comment>
<dbReference type="NCBIfam" id="TIGR00675">
    <property type="entry name" value="dcm"/>
    <property type="match status" value="1"/>
</dbReference>
<dbReference type="PROSITE" id="PS51679">
    <property type="entry name" value="SAM_MT_C5"/>
    <property type="match status" value="1"/>
</dbReference>
<evidence type="ECO:0000256" key="2">
    <source>
        <dbReference type="ARBA" id="ARBA00022603"/>
    </source>
</evidence>
<keyword evidence="3 7" id="KW-0808">Transferase</keyword>
<dbReference type="GO" id="GO:0009307">
    <property type="term" value="P:DNA restriction-modification system"/>
    <property type="evidence" value="ECO:0007669"/>
    <property type="project" value="UniProtKB-KW"/>
</dbReference>
<dbReference type="GO" id="GO:0044027">
    <property type="term" value="P:negative regulation of gene expression via chromosomal CpG island methylation"/>
    <property type="evidence" value="ECO:0007669"/>
    <property type="project" value="TreeGrafter"/>
</dbReference>
<organism evidence="9 10">
    <name type="scientific">Algoriphagus iocasae</name>
    <dbReference type="NCBI Taxonomy" id="1836499"/>
    <lineage>
        <taxon>Bacteria</taxon>
        <taxon>Pseudomonadati</taxon>
        <taxon>Bacteroidota</taxon>
        <taxon>Cytophagia</taxon>
        <taxon>Cytophagales</taxon>
        <taxon>Cyclobacteriaceae</taxon>
        <taxon>Algoriphagus</taxon>
    </lineage>
</organism>
<evidence type="ECO:0000313" key="10">
    <source>
        <dbReference type="Proteomes" id="UP000588604"/>
    </source>
</evidence>
<dbReference type="AlphaFoldDB" id="A0A841N0Q3"/>
<protein>
    <recommendedName>
        <fullName evidence="1">DNA (cytosine-5-)-methyltransferase</fullName>
        <ecNumber evidence="1">2.1.1.37</ecNumber>
    </recommendedName>
</protein>
<keyword evidence="2 7" id="KW-0489">Methyltransferase</keyword>
<evidence type="ECO:0000256" key="8">
    <source>
        <dbReference type="RuleBase" id="RU000416"/>
    </source>
</evidence>
<evidence type="ECO:0000256" key="3">
    <source>
        <dbReference type="ARBA" id="ARBA00022679"/>
    </source>
</evidence>
<accession>A0A841N0Q3</accession>
<sequence length="477" mass="54786">MIDQLKNKYPLEWENANNEAWCFELPYPEEFDKNGKKKGGYKPLEILERNKTIDDKISKALKGNRDFLLIGGPPCQAYSLVGRSRNQGISNSDHRVHLYKEYLRIIANHHPAVFVMENVKGLLSAEVDDIKVFDLIKKDLKDPGRVFTGLSSPKYKIYSLAKSPNSYFKGYPIYENNTDFLIKSEKYGVPQRRHRVILLGIREDIKVEPIVLSKMDSPTILKSVIGKLPRIRSGISKKFIKYHPVEKYADGSPKRIYQALKDSDQLWENIMKQQVGKLETWGDLIPNEFKINSENLVNGIGKEFLSSKTPSETDCNIELQNWYKDPKIKGVANHESRSHLTQDLMRYMFAALYTKKNGDFPRLIDYAEHHNELIPDHANVDTGKFADRFRVQVADKPATTVTSHISKDGHYFIHYDPMQCRSLTVREAARVQTFPDNYLFCGSRTAQYHQVGNAVPPFLAKQIGEVVLKLFSNLNND</sequence>
<dbReference type="PANTHER" id="PTHR10629">
    <property type="entry name" value="CYTOSINE-SPECIFIC METHYLTRANSFERASE"/>
    <property type="match status" value="1"/>
</dbReference>
<dbReference type="EC" id="2.1.1.37" evidence="1"/>
<comment type="catalytic activity">
    <reaction evidence="6">
        <text>a 2'-deoxycytidine in DNA + S-adenosyl-L-methionine = a 5-methyl-2'-deoxycytidine in DNA + S-adenosyl-L-homocysteine + H(+)</text>
        <dbReference type="Rhea" id="RHEA:13681"/>
        <dbReference type="Rhea" id="RHEA-COMP:11369"/>
        <dbReference type="Rhea" id="RHEA-COMP:11370"/>
        <dbReference type="ChEBI" id="CHEBI:15378"/>
        <dbReference type="ChEBI" id="CHEBI:57856"/>
        <dbReference type="ChEBI" id="CHEBI:59789"/>
        <dbReference type="ChEBI" id="CHEBI:85452"/>
        <dbReference type="ChEBI" id="CHEBI:85454"/>
        <dbReference type="EC" id="2.1.1.37"/>
    </reaction>
</comment>